<dbReference type="PANTHER" id="PTHR12276:SF45">
    <property type="entry name" value="CLATHRIN INTERACTOR 1"/>
    <property type="match status" value="1"/>
</dbReference>
<comment type="caution">
    <text evidence="2">The sequence shown here is derived from an EMBL/GenBank/DDBJ whole genome shotgun (WGS) entry which is preliminary data.</text>
</comment>
<dbReference type="GO" id="GO:0030276">
    <property type="term" value="F:clathrin binding"/>
    <property type="evidence" value="ECO:0007669"/>
    <property type="project" value="TreeGrafter"/>
</dbReference>
<proteinExistence type="predicted"/>
<dbReference type="InterPro" id="IPR013809">
    <property type="entry name" value="ENTH"/>
</dbReference>
<evidence type="ECO:0000313" key="2">
    <source>
        <dbReference type="EMBL" id="KAF5395444.1"/>
    </source>
</evidence>
<dbReference type="Gene3D" id="1.25.40.90">
    <property type="match status" value="1"/>
</dbReference>
<dbReference type="Proteomes" id="UP000748531">
    <property type="component" value="Unassembled WGS sequence"/>
</dbReference>
<accession>A0A8J4T2V2</accession>
<name>A0A8J4T2V2_9TREM</name>
<dbReference type="EMBL" id="LUCH01013038">
    <property type="protein sequence ID" value="KAF5395444.1"/>
    <property type="molecule type" value="Genomic_DNA"/>
</dbReference>
<dbReference type="GO" id="GO:0005543">
    <property type="term" value="F:phospholipid binding"/>
    <property type="evidence" value="ECO:0007669"/>
    <property type="project" value="TreeGrafter"/>
</dbReference>
<sequence length="93" mass="10771">MFRDIINKGREIADKMTNIVMNFTETEAKVREATSDEAWGPHGQLLQQIADLTFTHGSFLEVMCTLWSRLHTESSRSWRRVYKVVSCYGFLLA</sequence>
<dbReference type="AlphaFoldDB" id="A0A8J4T2V2"/>
<evidence type="ECO:0000313" key="3">
    <source>
        <dbReference type="Proteomes" id="UP000748531"/>
    </source>
</evidence>
<dbReference type="PROSITE" id="PS50942">
    <property type="entry name" value="ENTH"/>
    <property type="match status" value="1"/>
</dbReference>
<reference evidence="2" key="1">
    <citation type="submission" date="2019-05" db="EMBL/GenBank/DDBJ databases">
        <title>Annotation for the trematode Paragonimus heterotremus.</title>
        <authorList>
            <person name="Choi Y.-J."/>
        </authorList>
    </citation>
    <scope>NUCLEOTIDE SEQUENCE</scope>
    <source>
        <strain evidence="2">LC</strain>
    </source>
</reference>
<gene>
    <name evidence="2" type="ORF">PHET_12190</name>
</gene>
<dbReference type="GO" id="GO:0030125">
    <property type="term" value="C:clathrin vesicle coat"/>
    <property type="evidence" value="ECO:0007669"/>
    <property type="project" value="TreeGrafter"/>
</dbReference>
<dbReference type="OrthoDB" id="4033880at2759"/>
<evidence type="ECO:0000259" key="1">
    <source>
        <dbReference type="PROSITE" id="PS50942"/>
    </source>
</evidence>
<protein>
    <recommendedName>
        <fullName evidence="1">ENTH domain-containing protein</fullName>
    </recommendedName>
</protein>
<keyword evidence="3" id="KW-1185">Reference proteome</keyword>
<dbReference type="GO" id="GO:0005886">
    <property type="term" value="C:plasma membrane"/>
    <property type="evidence" value="ECO:0007669"/>
    <property type="project" value="TreeGrafter"/>
</dbReference>
<dbReference type="GO" id="GO:0006897">
    <property type="term" value="P:endocytosis"/>
    <property type="evidence" value="ECO:0007669"/>
    <property type="project" value="TreeGrafter"/>
</dbReference>
<organism evidence="2 3">
    <name type="scientific">Paragonimus heterotremus</name>
    <dbReference type="NCBI Taxonomy" id="100268"/>
    <lineage>
        <taxon>Eukaryota</taxon>
        <taxon>Metazoa</taxon>
        <taxon>Spiralia</taxon>
        <taxon>Lophotrochozoa</taxon>
        <taxon>Platyhelminthes</taxon>
        <taxon>Trematoda</taxon>
        <taxon>Digenea</taxon>
        <taxon>Plagiorchiida</taxon>
        <taxon>Troglotremata</taxon>
        <taxon>Troglotrematidae</taxon>
        <taxon>Paragonimus</taxon>
    </lineage>
</organism>
<dbReference type="SUPFAM" id="SSF48464">
    <property type="entry name" value="ENTH/VHS domain"/>
    <property type="match status" value="1"/>
</dbReference>
<dbReference type="Pfam" id="PF01417">
    <property type="entry name" value="ENTH"/>
    <property type="match status" value="1"/>
</dbReference>
<dbReference type="GO" id="GO:0005768">
    <property type="term" value="C:endosome"/>
    <property type="evidence" value="ECO:0007669"/>
    <property type="project" value="TreeGrafter"/>
</dbReference>
<feature type="domain" description="ENTH" evidence="1">
    <location>
        <begin position="18"/>
        <end position="93"/>
    </location>
</feature>
<dbReference type="InterPro" id="IPR008942">
    <property type="entry name" value="ENTH_VHS"/>
</dbReference>
<dbReference type="PANTHER" id="PTHR12276">
    <property type="entry name" value="EPSIN/ENT-RELATED"/>
    <property type="match status" value="1"/>
</dbReference>